<comment type="catalytic activity">
    <reaction evidence="6">
        <text>3'-dephospho-CoA + GTP = GDP + CoA + H(+)</text>
        <dbReference type="Rhea" id="RHEA:61156"/>
        <dbReference type="ChEBI" id="CHEBI:15378"/>
        <dbReference type="ChEBI" id="CHEBI:37565"/>
        <dbReference type="ChEBI" id="CHEBI:57287"/>
        <dbReference type="ChEBI" id="CHEBI:57328"/>
        <dbReference type="ChEBI" id="CHEBI:58189"/>
        <dbReference type="EC" id="2.7.1.237"/>
    </reaction>
</comment>
<comment type="function">
    <text evidence="6">Catalyzes the GTP-dependent phosphorylation of the 3'-hydroxyl group of dephosphocoenzyme A to form coenzyme A (CoA).</text>
</comment>
<evidence type="ECO:0000313" key="7">
    <source>
        <dbReference type="EMBL" id="MBZ2166039.1"/>
    </source>
</evidence>
<keyword evidence="1 6" id="KW-0808">Transferase</keyword>
<comment type="similarity">
    <text evidence="6">Belongs to the GTP-dependent DPCK family.</text>
</comment>
<dbReference type="EMBL" id="JAIOUQ010000009">
    <property type="protein sequence ID" value="MBZ2166039.1"/>
    <property type="molecule type" value="Genomic_DNA"/>
</dbReference>
<dbReference type="PIRSF" id="PIRSF006533">
    <property type="entry name" value="UCP006533"/>
    <property type="match status" value="1"/>
</dbReference>
<keyword evidence="5 6" id="KW-0342">GTP-binding</keyword>
<keyword evidence="2 6" id="KW-0547">Nucleotide-binding</keyword>
<evidence type="ECO:0000256" key="4">
    <source>
        <dbReference type="ARBA" id="ARBA00022993"/>
    </source>
</evidence>
<dbReference type="Proteomes" id="UP000825933">
    <property type="component" value="Unassembled WGS sequence"/>
</dbReference>
<reference evidence="8" key="1">
    <citation type="journal article" date="2022" name="Microbiol. Resour. Announc.">
        <title>Draft Genome Sequence of a Methanogenic Archaeon from West Spitsbergen Permafrost.</title>
        <authorList>
            <person name="Trubitsyn V."/>
            <person name="Rivkina E."/>
            <person name="Shcherbakova V."/>
        </authorList>
    </citation>
    <scope>NUCLEOTIDE SEQUENCE [LARGE SCALE GENOMIC DNA]</scope>
    <source>
        <strain evidence="8">VT</strain>
    </source>
</reference>
<evidence type="ECO:0000313" key="8">
    <source>
        <dbReference type="Proteomes" id="UP000825933"/>
    </source>
</evidence>
<comment type="pathway">
    <text evidence="6">Cofactor biosynthesis; coenzyme A biosynthesis.</text>
</comment>
<dbReference type="GO" id="GO:0016301">
    <property type="term" value="F:kinase activity"/>
    <property type="evidence" value="ECO:0007669"/>
    <property type="project" value="UniProtKB-UniRule"/>
</dbReference>
<sequence length="169" mass="18682">MLVLKKEMRSEFKKPIGTLYPSISHAKGSLLSKGDKSLVISIGDVTTRKMLDEGIIPDIGIVDNMIEREPSDHEICYDNVTLKTKNPSGTITDQLWRTIKEGFRLVEKAGYNVLIVVEGEEDLSAIPCIVMAPSGSLIFYGQPGEGVVLCEVDKMKEKAEDLIKKLEEA</sequence>
<evidence type="ECO:0000256" key="6">
    <source>
        <dbReference type="HAMAP-Rule" id="MF_00590"/>
    </source>
</evidence>
<feature type="binding site" evidence="6">
    <location>
        <position position="45"/>
    </location>
    <ligand>
        <name>GTP</name>
        <dbReference type="ChEBI" id="CHEBI:37565"/>
    </ligand>
</feature>
<proteinExistence type="inferred from homology"/>
<dbReference type="RefSeq" id="WP_223791620.1">
    <property type="nucleotide sequence ID" value="NZ_JAIOUQ010000009.1"/>
</dbReference>
<dbReference type="GO" id="GO:0015937">
    <property type="term" value="P:coenzyme A biosynthetic process"/>
    <property type="evidence" value="ECO:0007669"/>
    <property type="project" value="UniProtKB-UniRule"/>
</dbReference>
<evidence type="ECO:0000256" key="2">
    <source>
        <dbReference type="ARBA" id="ARBA00022741"/>
    </source>
</evidence>
<dbReference type="PANTHER" id="PTHR40732">
    <property type="entry name" value="UPF0218 PROTEIN TK1697"/>
    <property type="match status" value="1"/>
</dbReference>
<feature type="binding site" evidence="6">
    <location>
        <position position="44"/>
    </location>
    <ligand>
        <name>GTP</name>
        <dbReference type="ChEBI" id="CHEBI:37565"/>
    </ligand>
</feature>
<keyword evidence="8" id="KW-1185">Reference proteome</keyword>
<evidence type="ECO:0000256" key="5">
    <source>
        <dbReference type="ARBA" id="ARBA00023134"/>
    </source>
</evidence>
<feature type="binding site" evidence="6">
    <location>
        <position position="121"/>
    </location>
    <ligand>
        <name>GTP</name>
        <dbReference type="ChEBI" id="CHEBI:37565"/>
    </ligand>
</feature>
<dbReference type="GO" id="GO:0005525">
    <property type="term" value="F:GTP binding"/>
    <property type="evidence" value="ECO:0007669"/>
    <property type="project" value="UniProtKB-UniRule"/>
</dbReference>
<dbReference type="Pfam" id="PF04019">
    <property type="entry name" value="DUF359"/>
    <property type="match status" value="1"/>
</dbReference>
<evidence type="ECO:0000256" key="1">
    <source>
        <dbReference type="ARBA" id="ARBA00022679"/>
    </source>
</evidence>
<dbReference type="PANTHER" id="PTHR40732:SF1">
    <property type="entry name" value="GTP-DEPENDENT DEPHOSPHO-COA KINASE"/>
    <property type="match status" value="1"/>
</dbReference>
<evidence type="ECO:0000256" key="3">
    <source>
        <dbReference type="ARBA" id="ARBA00022777"/>
    </source>
</evidence>
<organism evidence="7 8">
    <name type="scientific">Methanobacterium spitsbergense</name>
    <dbReference type="NCBI Taxonomy" id="2874285"/>
    <lineage>
        <taxon>Archaea</taxon>
        <taxon>Methanobacteriati</taxon>
        <taxon>Methanobacteriota</taxon>
        <taxon>Methanomada group</taxon>
        <taxon>Methanobacteria</taxon>
        <taxon>Methanobacteriales</taxon>
        <taxon>Methanobacteriaceae</taxon>
        <taxon>Methanobacterium</taxon>
    </lineage>
</organism>
<comment type="caution">
    <text evidence="7">The sequence shown here is derived from an EMBL/GenBank/DDBJ whole genome shotgun (WGS) entry which is preliminary data.</text>
</comment>
<keyword evidence="4 6" id="KW-0173">Coenzyme A biosynthesis</keyword>
<feature type="binding site" evidence="6">
    <location>
        <position position="63"/>
    </location>
    <ligand>
        <name>GTP</name>
        <dbReference type="ChEBI" id="CHEBI:37565"/>
    </ligand>
</feature>
<dbReference type="EC" id="2.7.1.237" evidence="6"/>
<keyword evidence="3 6" id="KW-0418">Kinase</keyword>
<accession>A0A8T5UZ81</accession>
<gene>
    <name evidence="7" type="ORF">K8N75_08310</name>
</gene>
<dbReference type="InterPro" id="IPR007164">
    <property type="entry name" value="GTP-dep_dephospho-CoA_kin"/>
</dbReference>
<dbReference type="HAMAP" id="MF_00590">
    <property type="entry name" value="Dephospho_CoA_kinase_GTP_dep"/>
    <property type="match status" value="1"/>
</dbReference>
<name>A0A8T5UZ81_9EURY</name>
<comment type="caution">
    <text evidence="6">Lacks conserved residue(s) required for the propagation of feature annotation.</text>
</comment>
<dbReference type="AlphaFoldDB" id="A0A8T5UZ81"/>
<protein>
    <recommendedName>
        <fullName evidence="6">GTP-dependent dephospho-CoA kinase</fullName>
        <ecNumber evidence="6">2.7.1.237</ecNumber>
    </recommendedName>
    <alternativeName>
        <fullName evidence="6">Dephospho-coenzyme A kinase</fullName>
        <shortName evidence="6">DPCK</shortName>
    </alternativeName>
</protein>